<evidence type="ECO:0000313" key="4">
    <source>
        <dbReference type="EMBL" id="CAF1084479.1"/>
    </source>
</evidence>
<comment type="caution">
    <text evidence="4">The sequence shown here is derived from an EMBL/GenBank/DDBJ whole genome shotgun (WGS) entry which is preliminary data.</text>
</comment>
<dbReference type="PROSITE" id="PS50033">
    <property type="entry name" value="UBX"/>
    <property type="match status" value="1"/>
</dbReference>
<feature type="compositionally biased region" description="Polar residues" evidence="1">
    <location>
        <begin position="125"/>
        <end position="135"/>
    </location>
</feature>
<dbReference type="InterPro" id="IPR001012">
    <property type="entry name" value="UBX_dom"/>
</dbReference>
<dbReference type="SMART" id="SM00166">
    <property type="entry name" value="UBX"/>
    <property type="match status" value="1"/>
</dbReference>
<feature type="region of interest" description="Disordered" evidence="1">
    <location>
        <begin position="567"/>
        <end position="658"/>
    </location>
</feature>
<dbReference type="GO" id="GO:0043130">
    <property type="term" value="F:ubiquitin binding"/>
    <property type="evidence" value="ECO:0007669"/>
    <property type="project" value="TreeGrafter"/>
</dbReference>
<proteinExistence type="predicted"/>
<dbReference type="Gene3D" id="1.10.8.10">
    <property type="entry name" value="DNA helicase RuvA subunit, C-terminal domain"/>
    <property type="match status" value="1"/>
</dbReference>
<dbReference type="EMBL" id="CAJNOL010000481">
    <property type="protein sequence ID" value="CAF1084479.1"/>
    <property type="molecule type" value="Genomic_DNA"/>
</dbReference>
<evidence type="ECO:0008006" key="6">
    <source>
        <dbReference type="Google" id="ProtNLM"/>
    </source>
</evidence>
<gene>
    <name evidence="4" type="ORF">JXQ802_LOCUS18357</name>
</gene>
<feature type="domain" description="Ubiquitin-like" evidence="3">
    <location>
        <begin position="140"/>
        <end position="215"/>
    </location>
</feature>
<dbReference type="Proteomes" id="UP000663870">
    <property type="component" value="Unassembled WGS sequence"/>
</dbReference>
<sequence length="738" mass="84366">MSSEKREQILADFIECTGLENEEECITILEQYQWNLLNAVQAVLDRLGGGSDTNIESTVPKHSTTTTTTTTTTSSHRSTTTKQSPVVKKPNHINSNHKRHSDSDDNNDSDEPRIIKSLPGGPRTNKGTSGTTNRGSVRELHFTIEYKDHTEPITVFDTDSIRQLQSKIAEKLHVPPNRQKFTNWTSKHYDDQTILKDLNLPKDNTIHLIATAPSMINGATRTSSSSASSSATTTTTSSRTSRHPTTPPKNASTTASPYFPITVLYEDKSGKSTPYELVLKPNTTIGEMKKEIEHATRLPTRQQNWTGLFGAKDSDQLRQTSISRKAHLIVRKIESSSNQKISPNKPDVKHSTLIKQGSEDEPMDVDPVIDLEQDDDDINSLPRLSNTTTTTNVTSNRELLIPDRCTDDIMGLEHFSRVFHARFGSTGPILYIGSLDQAIQDSLYTSRNERRPLAIYLHNDRSVCANVFCAQVLASETTIEYLANNYVVWAWDITTDANRTRLLETFKRCIGPQYAQRISVMEKDAFPLLLILIRTRGSLELISIIEGKNTPSEVLLNLIQTHDIYEQQRQRDAEEEISREKRENLKKQQEDEYNRSLQADLAKEQARLADERRQKEEHDANERKQKEEHDANERLKQKHLQQQQECKARLPQEPNETEKDITRLKIRLPNDEGILMRRFRINDTLQILFDYLTSQGRMFGEYKLLSTYPKRDLTQLNRLDTFEQLKLYPQEQLILENL</sequence>
<dbReference type="PANTHER" id="PTHR23322:SF96">
    <property type="entry name" value="FAS-ASSOCIATED FACTOR 1"/>
    <property type="match status" value="1"/>
</dbReference>
<dbReference type="InterPro" id="IPR029071">
    <property type="entry name" value="Ubiquitin-like_domsf"/>
</dbReference>
<dbReference type="SUPFAM" id="SSF52833">
    <property type="entry name" value="Thioredoxin-like"/>
    <property type="match status" value="1"/>
</dbReference>
<dbReference type="InterPro" id="IPR049483">
    <property type="entry name" value="FAF1_2-like_UAS"/>
</dbReference>
<dbReference type="InterPro" id="IPR036249">
    <property type="entry name" value="Thioredoxin-like_sf"/>
</dbReference>
<dbReference type="SUPFAM" id="SSF54236">
    <property type="entry name" value="Ubiquitin-like"/>
    <property type="match status" value="2"/>
</dbReference>
<dbReference type="InterPro" id="IPR000626">
    <property type="entry name" value="Ubiquitin-like_dom"/>
</dbReference>
<dbReference type="Pfam" id="PF00789">
    <property type="entry name" value="UBX"/>
    <property type="match status" value="1"/>
</dbReference>
<dbReference type="GO" id="GO:0005783">
    <property type="term" value="C:endoplasmic reticulum"/>
    <property type="evidence" value="ECO:0007669"/>
    <property type="project" value="TreeGrafter"/>
</dbReference>
<dbReference type="SMART" id="SM00594">
    <property type="entry name" value="UAS"/>
    <property type="match status" value="1"/>
</dbReference>
<keyword evidence="5" id="KW-1185">Reference proteome</keyword>
<feature type="domain" description="UBX" evidence="2">
    <location>
        <begin position="657"/>
        <end position="735"/>
    </location>
</feature>
<dbReference type="InterPro" id="IPR050730">
    <property type="entry name" value="UBX_domain-protein"/>
</dbReference>
<feature type="compositionally biased region" description="Polar residues" evidence="1">
    <location>
        <begin position="52"/>
        <end position="61"/>
    </location>
</feature>
<feature type="region of interest" description="Disordered" evidence="1">
    <location>
        <begin position="219"/>
        <end position="255"/>
    </location>
</feature>
<evidence type="ECO:0000256" key="1">
    <source>
        <dbReference type="SAM" id="MobiDB-lite"/>
    </source>
</evidence>
<feature type="compositionally biased region" description="Basic and acidic residues" evidence="1">
    <location>
        <begin position="601"/>
        <end position="635"/>
    </location>
</feature>
<dbReference type="AlphaFoldDB" id="A0A814MXL7"/>
<accession>A0A814MXL7</accession>
<protein>
    <recommendedName>
        <fullName evidence="6">UBX domain-containing protein</fullName>
    </recommendedName>
</protein>
<reference evidence="4" key="1">
    <citation type="submission" date="2021-02" db="EMBL/GenBank/DDBJ databases">
        <authorList>
            <person name="Nowell W R."/>
        </authorList>
    </citation>
    <scope>NUCLEOTIDE SEQUENCE</scope>
</reference>
<dbReference type="InterPro" id="IPR006577">
    <property type="entry name" value="UAS"/>
</dbReference>
<feature type="compositionally biased region" description="Basic and acidic residues" evidence="1">
    <location>
        <begin position="567"/>
        <end position="594"/>
    </location>
</feature>
<dbReference type="GO" id="GO:0036503">
    <property type="term" value="P:ERAD pathway"/>
    <property type="evidence" value="ECO:0007669"/>
    <property type="project" value="TreeGrafter"/>
</dbReference>
<feature type="compositionally biased region" description="Basic residues" evidence="1">
    <location>
        <begin position="89"/>
        <end position="100"/>
    </location>
</feature>
<evidence type="ECO:0000259" key="2">
    <source>
        <dbReference type="PROSITE" id="PS50033"/>
    </source>
</evidence>
<feature type="compositionally biased region" description="Low complexity" evidence="1">
    <location>
        <begin position="219"/>
        <end position="239"/>
    </location>
</feature>
<dbReference type="Gene3D" id="3.10.20.90">
    <property type="entry name" value="Phosphatidylinositol 3-kinase Catalytic Subunit, Chain A, domain 1"/>
    <property type="match status" value="3"/>
</dbReference>
<feature type="compositionally biased region" description="Low complexity" evidence="1">
    <location>
        <begin position="62"/>
        <end position="81"/>
    </location>
</feature>
<dbReference type="PROSITE" id="PS50053">
    <property type="entry name" value="UBIQUITIN_2"/>
    <property type="match status" value="1"/>
</dbReference>
<evidence type="ECO:0000259" key="3">
    <source>
        <dbReference type="PROSITE" id="PS50053"/>
    </source>
</evidence>
<organism evidence="4 5">
    <name type="scientific">Rotaria sordida</name>
    <dbReference type="NCBI Taxonomy" id="392033"/>
    <lineage>
        <taxon>Eukaryota</taxon>
        <taxon>Metazoa</taxon>
        <taxon>Spiralia</taxon>
        <taxon>Gnathifera</taxon>
        <taxon>Rotifera</taxon>
        <taxon>Eurotatoria</taxon>
        <taxon>Bdelloidea</taxon>
        <taxon>Philodinida</taxon>
        <taxon>Philodinidae</taxon>
        <taxon>Rotaria</taxon>
    </lineage>
</organism>
<dbReference type="Pfam" id="PF14555">
    <property type="entry name" value="UBA_4"/>
    <property type="match status" value="1"/>
</dbReference>
<name>A0A814MXL7_9BILA</name>
<dbReference type="Pfam" id="PF21021">
    <property type="entry name" value="FAF1"/>
    <property type="match status" value="1"/>
</dbReference>
<feature type="compositionally biased region" description="Basic and acidic residues" evidence="1">
    <location>
        <begin position="646"/>
        <end position="658"/>
    </location>
</feature>
<dbReference type="PANTHER" id="PTHR23322">
    <property type="entry name" value="FAS-ASSOCIATED PROTEIN"/>
    <property type="match status" value="1"/>
</dbReference>
<feature type="region of interest" description="Disordered" evidence="1">
    <location>
        <begin position="52"/>
        <end position="135"/>
    </location>
</feature>
<dbReference type="Gene3D" id="3.40.30.10">
    <property type="entry name" value="Glutaredoxin"/>
    <property type="match status" value="1"/>
</dbReference>
<evidence type="ECO:0000313" key="5">
    <source>
        <dbReference type="Proteomes" id="UP000663870"/>
    </source>
</evidence>
<dbReference type="GO" id="GO:0005634">
    <property type="term" value="C:nucleus"/>
    <property type="evidence" value="ECO:0007669"/>
    <property type="project" value="TreeGrafter"/>
</dbReference>